<dbReference type="RefSeq" id="WP_191190640.1">
    <property type="nucleotide sequence ID" value="NZ_JACWMY010000010.1"/>
</dbReference>
<keyword evidence="3" id="KW-0804">Transcription</keyword>
<dbReference type="Proteomes" id="UP000606600">
    <property type="component" value="Unassembled WGS sequence"/>
</dbReference>
<evidence type="ECO:0000256" key="3">
    <source>
        <dbReference type="ARBA" id="ARBA00023163"/>
    </source>
</evidence>
<keyword evidence="6" id="KW-1185">Reference proteome</keyword>
<keyword evidence="2" id="KW-0238">DNA-binding</keyword>
<dbReference type="PROSITE" id="PS01124">
    <property type="entry name" value="HTH_ARAC_FAMILY_2"/>
    <property type="match status" value="1"/>
</dbReference>
<reference evidence="5 6" key="1">
    <citation type="submission" date="2020-09" db="EMBL/GenBank/DDBJ databases">
        <title>Novel species of Mucilaginibacter isolated from a glacier on the Tibetan Plateau.</title>
        <authorList>
            <person name="Liu Q."/>
            <person name="Xin Y.-H."/>
        </authorList>
    </citation>
    <scope>NUCLEOTIDE SEQUENCE [LARGE SCALE GENOMIC DNA]</scope>
    <source>
        <strain evidence="5 6">ZT4R22</strain>
    </source>
</reference>
<dbReference type="PANTHER" id="PTHR47893:SF1">
    <property type="entry name" value="REGULATORY PROTEIN PCHR"/>
    <property type="match status" value="1"/>
</dbReference>
<dbReference type="InterPro" id="IPR020449">
    <property type="entry name" value="Tscrpt_reg_AraC-type_HTH"/>
</dbReference>
<dbReference type="InterPro" id="IPR018062">
    <property type="entry name" value="HTH_AraC-typ_CS"/>
</dbReference>
<protein>
    <submittedName>
        <fullName evidence="5">Helix-turn-helix transcriptional regulator</fullName>
    </submittedName>
</protein>
<accession>A0ABR7WUJ1</accession>
<dbReference type="EMBL" id="JACWMY010000010">
    <property type="protein sequence ID" value="MBD1365979.1"/>
    <property type="molecule type" value="Genomic_DNA"/>
</dbReference>
<sequence length="332" mass="37179">MLTITHPPSSESLFRANVFALEGSNHPFIWLTDNSFFGFTANIRVFQVAGISAFATELKFPETTPLMIRLDEPVLTMCYTLAGHFSMTDSSGEGLDLQEQGHFILPAQGNKEVVLAVKGNARLFVVCFYGDVLSKLLSEEETMLLKSKMSVNNWLIGRPVTLPMAEIIGAVLHCADNNCLHQIYLTAKMLELLFISMEQLKQAVSPRRPPLIKANDLEKLELAKQIIKNNLRQPYSVIDLAHKVGLNDFKLKKGFRDAFGTTVFGYLFTLRMEKAMAMLSSGNHKVSEVAHEVGYKNAHHFSVAFKKQFGYLPSKIFIAQASLIYLLTIWAT</sequence>
<proteinExistence type="predicted"/>
<dbReference type="InterPro" id="IPR018060">
    <property type="entry name" value="HTH_AraC"/>
</dbReference>
<dbReference type="SUPFAM" id="SSF46689">
    <property type="entry name" value="Homeodomain-like"/>
    <property type="match status" value="2"/>
</dbReference>
<evidence type="ECO:0000256" key="1">
    <source>
        <dbReference type="ARBA" id="ARBA00023015"/>
    </source>
</evidence>
<dbReference type="Gene3D" id="1.10.10.60">
    <property type="entry name" value="Homeodomain-like"/>
    <property type="match status" value="1"/>
</dbReference>
<dbReference type="PRINTS" id="PR00032">
    <property type="entry name" value="HTHARAC"/>
</dbReference>
<dbReference type="Pfam" id="PF12833">
    <property type="entry name" value="HTH_18"/>
    <property type="match status" value="1"/>
</dbReference>
<evidence type="ECO:0000256" key="2">
    <source>
        <dbReference type="ARBA" id="ARBA00023125"/>
    </source>
</evidence>
<dbReference type="InterPro" id="IPR053142">
    <property type="entry name" value="PchR_regulatory_protein"/>
</dbReference>
<dbReference type="PROSITE" id="PS00041">
    <property type="entry name" value="HTH_ARAC_FAMILY_1"/>
    <property type="match status" value="1"/>
</dbReference>
<gene>
    <name evidence="5" type="ORF">IDJ77_19355</name>
</gene>
<name>A0ABR7WUJ1_9SPHI</name>
<dbReference type="PANTHER" id="PTHR47893">
    <property type="entry name" value="REGULATORY PROTEIN PCHR"/>
    <property type="match status" value="1"/>
</dbReference>
<dbReference type="SMART" id="SM00342">
    <property type="entry name" value="HTH_ARAC"/>
    <property type="match status" value="1"/>
</dbReference>
<evidence type="ECO:0000259" key="4">
    <source>
        <dbReference type="PROSITE" id="PS01124"/>
    </source>
</evidence>
<evidence type="ECO:0000313" key="6">
    <source>
        <dbReference type="Proteomes" id="UP000606600"/>
    </source>
</evidence>
<organism evidence="5 6">
    <name type="scientific">Mucilaginibacter pankratovii</name>
    <dbReference type="NCBI Taxonomy" id="2772110"/>
    <lineage>
        <taxon>Bacteria</taxon>
        <taxon>Pseudomonadati</taxon>
        <taxon>Bacteroidota</taxon>
        <taxon>Sphingobacteriia</taxon>
        <taxon>Sphingobacteriales</taxon>
        <taxon>Sphingobacteriaceae</taxon>
        <taxon>Mucilaginibacter</taxon>
    </lineage>
</organism>
<dbReference type="InterPro" id="IPR009057">
    <property type="entry name" value="Homeodomain-like_sf"/>
</dbReference>
<comment type="caution">
    <text evidence="5">The sequence shown here is derived from an EMBL/GenBank/DDBJ whole genome shotgun (WGS) entry which is preliminary data.</text>
</comment>
<feature type="domain" description="HTH araC/xylS-type" evidence="4">
    <location>
        <begin position="221"/>
        <end position="319"/>
    </location>
</feature>
<keyword evidence="1" id="KW-0805">Transcription regulation</keyword>
<evidence type="ECO:0000313" key="5">
    <source>
        <dbReference type="EMBL" id="MBD1365979.1"/>
    </source>
</evidence>